<gene>
    <name evidence="7" type="ORF">B0A49_06053</name>
</gene>
<dbReference type="PANTHER" id="PTHR12555:SF15">
    <property type="entry name" value="FUSION DEGRADATION PROTEIN (UFD1), PUTATIVE (AFU_ORTHOLOGUE AFUA_4G04640)-RELATED"/>
    <property type="match status" value="1"/>
</dbReference>
<dbReference type="Pfam" id="PF24842">
    <property type="entry name" value="UFD1_N2"/>
    <property type="match status" value="1"/>
</dbReference>
<dbReference type="InterPro" id="IPR055418">
    <property type="entry name" value="UFD1_N2"/>
</dbReference>
<keyword evidence="2" id="KW-0833">Ubl conjugation pathway</keyword>
<dbReference type="InterPro" id="IPR004854">
    <property type="entry name" value="Ufd1-like"/>
</dbReference>
<dbReference type="InterPro" id="IPR042299">
    <property type="entry name" value="Ufd1-like_Nn"/>
</dbReference>
<dbReference type="AlphaFoldDB" id="A0A4U0X791"/>
<evidence type="ECO:0000259" key="4">
    <source>
        <dbReference type="Pfam" id="PF16558"/>
    </source>
</evidence>
<evidence type="ECO:0000313" key="7">
    <source>
        <dbReference type="EMBL" id="TKA72360.1"/>
    </source>
</evidence>
<comment type="similarity">
    <text evidence="1">Belongs to the UFD1 family.</text>
</comment>
<proteinExistence type="inferred from homology"/>
<dbReference type="Gene3D" id="6.10.130.10">
    <property type="entry name" value="Ubiquitin-protein ligase E3A, N-terminal zinc-binding domain (AZUL)"/>
    <property type="match status" value="1"/>
</dbReference>
<reference evidence="7 8" key="1">
    <citation type="submission" date="2017-03" db="EMBL/GenBank/DDBJ databases">
        <title>Genomes of endolithic fungi from Antarctica.</title>
        <authorList>
            <person name="Coleine C."/>
            <person name="Masonjones S."/>
            <person name="Stajich J.E."/>
        </authorList>
    </citation>
    <scope>NUCLEOTIDE SEQUENCE [LARGE SCALE GENOMIC DNA]</scope>
    <source>
        <strain evidence="7 8">CCFEE 5187</strain>
    </source>
</reference>
<dbReference type="STRING" id="331657.A0A4U0X791"/>
<dbReference type="InterPro" id="IPR055417">
    <property type="entry name" value="UFD1_N1"/>
</dbReference>
<evidence type="ECO:0000256" key="1">
    <source>
        <dbReference type="ARBA" id="ARBA00006043"/>
    </source>
</evidence>
<dbReference type="EMBL" id="NAJN01000504">
    <property type="protein sequence ID" value="TKA72360.1"/>
    <property type="molecule type" value="Genomic_DNA"/>
</dbReference>
<dbReference type="Pfam" id="PF16558">
    <property type="entry name" value="AZUL"/>
    <property type="match status" value="1"/>
</dbReference>
<dbReference type="InterPro" id="IPR032353">
    <property type="entry name" value="AZUL"/>
</dbReference>
<dbReference type="InterPro" id="IPR042556">
    <property type="entry name" value="AZUL_sf"/>
</dbReference>
<protein>
    <submittedName>
        <fullName evidence="7">Uncharacterized protein</fullName>
    </submittedName>
</protein>
<dbReference type="InterPro" id="IPR056012">
    <property type="entry name" value="DUF7590"/>
</dbReference>
<sequence>MATDPAPLVWGSAFSVTPTSRTPLLRGDKILLPPSALEQLLSAAPVVTSEPTSTRPYTSSFSPYNPHSYAAEIQAQAHFQEQQHQLPHPLTFRLANPQNGRSVYAGIREFSAEEGEVGLSPFLREALGLNEVVKHTPEESGHIPSDGNGDVLTTNGGWHEAATERSQPRINIHAKQLPKGAFVKLRPLEAGYDPEDWKSLLEQHLRANFTTMTNGEILVVPGGSRVGGKKEEFRFLIDGFAPGGDGICVVDTDLEVDIEALNEEQARETLRKIATKMQRAPGTQQGSSVGGELDLFNAQQGQVVEGEYVDYQISSWDRSQGIEIEVSDIAEDDEIDLFVSPLSSRQRQRPREDEYVLADVEGRPAKRIRLAPTNVELEDAEALWVSVHAYKLADGLANGVATPNTQPKHFTIRAKPLDLENINYTRPDSATTSKTPPNPDEVRCKNCHQWIPQRTLFLHENFCLRNNILCPKGCNQVFQKRSEAWQYHWHCPHDSAFGNTVLSHSKHDHLFHPPAPYECAGCGFTAPNIRQLALHKTSTCPAKPILCQFCHLQVPQQSDSDPDASSPEVLLSGLTPHELADGARTTECHLCNKITRLRDMSTHLRHHDLERLSRPPPRLCRNVLCGRTLDGVGKNGVTRLRARGPDNDIGLCDTCFGPLYVSMYDPDGKALRRRVERRYLSQLLAGCGRGWCSNRYCKTGRKNTGAADADKGVSAKDAVPMVKPFLDALATGEAASPLHFCVDESSQRRRELAEVLAAEQGGVGGKGGHGLEWCVGALEAEGGDLDRARAWLKGWALQRDEARS</sequence>
<accession>A0A4U0X791</accession>
<dbReference type="Pfam" id="PF23580">
    <property type="entry name" value="Znf_XAF1_N"/>
    <property type="match status" value="1"/>
</dbReference>
<dbReference type="Pfam" id="PF24503">
    <property type="entry name" value="DUF7590"/>
    <property type="match status" value="1"/>
</dbReference>
<dbReference type="GO" id="GO:0034098">
    <property type="term" value="C:VCP-NPL4-UFD1 AAA ATPase complex"/>
    <property type="evidence" value="ECO:0007669"/>
    <property type="project" value="TreeGrafter"/>
</dbReference>
<feature type="domain" description="Ubiquitin fusion degradation protein UFD1 N-terminal subdomain 2" evidence="6">
    <location>
        <begin position="179"/>
        <end position="260"/>
    </location>
</feature>
<dbReference type="GO" id="GO:0036503">
    <property type="term" value="P:ERAD pathway"/>
    <property type="evidence" value="ECO:0007669"/>
    <property type="project" value="TreeGrafter"/>
</dbReference>
<keyword evidence="8" id="KW-1185">Reference proteome</keyword>
<organism evidence="7 8">
    <name type="scientific">Cryomyces minteri</name>
    <dbReference type="NCBI Taxonomy" id="331657"/>
    <lineage>
        <taxon>Eukaryota</taxon>
        <taxon>Fungi</taxon>
        <taxon>Dikarya</taxon>
        <taxon>Ascomycota</taxon>
        <taxon>Pezizomycotina</taxon>
        <taxon>Dothideomycetes</taxon>
        <taxon>Dothideomycetes incertae sedis</taxon>
        <taxon>Cryomyces</taxon>
    </lineage>
</organism>
<dbReference type="Gene3D" id="3.10.330.10">
    <property type="match status" value="1"/>
</dbReference>
<name>A0A4U0X791_9PEZI</name>
<evidence type="ECO:0000259" key="6">
    <source>
        <dbReference type="Pfam" id="PF24842"/>
    </source>
</evidence>
<evidence type="ECO:0000313" key="8">
    <source>
        <dbReference type="Proteomes" id="UP000308768"/>
    </source>
</evidence>
<dbReference type="OrthoDB" id="193703at2759"/>
<dbReference type="GO" id="GO:0031593">
    <property type="term" value="F:polyubiquitin modification-dependent protein binding"/>
    <property type="evidence" value="ECO:0007669"/>
    <property type="project" value="TreeGrafter"/>
</dbReference>
<dbReference type="Proteomes" id="UP000308768">
    <property type="component" value="Unassembled WGS sequence"/>
</dbReference>
<feature type="domain" description="DUF7590" evidence="5">
    <location>
        <begin position="286"/>
        <end position="415"/>
    </location>
</feature>
<dbReference type="Gene3D" id="2.40.40.50">
    <property type="entry name" value="Ubiquitin fusion degradation protein UFD1, N-terminal domain"/>
    <property type="match status" value="1"/>
</dbReference>
<evidence type="ECO:0000259" key="5">
    <source>
        <dbReference type="Pfam" id="PF24503"/>
    </source>
</evidence>
<dbReference type="PANTHER" id="PTHR12555">
    <property type="entry name" value="UBIQUITIN FUSION DEGRADATON PROTEIN 1"/>
    <property type="match status" value="1"/>
</dbReference>
<feature type="domain" description="Ubiquitin-protein ligase E3A N-terminal zinc-binding" evidence="4">
    <location>
        <begin position="677"/>
        <end position="704"/>
    </location>
</feature>
<comment type="caution">
    <text evidence="7">The sequence shown here is derived from an EMBL/GenBank/DDBJ whole genome shotgun (WGS) entry which is preliminary data.</text>
</comment>
<evidence type="ECO:0000259" key="3">
    <source>
        <dbReference type="Pfam" id="PF03152"/>
    </source>
</evidence>
<dbReference type="Pfam" id="PF03152">
    <property type="entry name" value="UFD1_N1"/>
    <property type="match status" value="1"/>
</dbReference>
<evidence type="ECO:0000256" key="2">
    <source>
        <dbReference type="ARBA" id="ARBA00022786"/>
    </source>
</evidence>
<dbReference type="GO" id="GO:0006511">
    <property type="term" value="P:ubiquitin-dependent protein catabolic process"/>
    <property type="evidence" value="ECO:0007669"/>
    <property type="project" value="InterPro"/>
</dbReference>
<feature type="domain" description="Ubiquitin fusion degradation protein UFD1 N-terminal subdomain 1" evidence="3">
    <location>
        <begin position="83"/>
        <end position="131"/>
    </location>
</feature>